<keyword evidence="2" id="KW-1185">Reference proteome</keyword>
<evidence type="ECO:0000313" key="2">
    <source>
        <dbReference type="Proteomes" id="UP000622552"/>
    </source>
</evidence>
<protein>
    <submittedName>
        <fullName evidence="1">Uncharacterized protein</fullName>
    </submittedName>
</protein>
<dbReference type="AlphaFoldDB" id="A0A8J7GQ84"/>
<sequence length="29" mass="3383">MSFIVFTLLFILLGGWLDRWATRTPKGSR</sequence>
<organism evidence="1 2">
    <name type="scientific">Longispora fulva</name>
    <dbReference type="NCBI Taxonomy" id="619741"/>
    <lineage>
        <taxon>Bacteria</taxon>
        <taxon>Bacillati</taxon>
        <taxon>Actinomycetota</taxon>
        <taxon>Actinomycetes</taxon>
        <taxon>Micromonosporales</taxon>
        <taxon>Micromonosporaceae</taxon>
        <taxon>Longispora</taxon>
    </lineage>
</organism>
<accession>A0A8J7GQ84</accession>
<dbReference type="Proteomes" id="UP000622552">
    <property type="component" value="Unassembled WGS sequence"/>
</dbReference>
<name>A0A8J7GQ84_9ACTN</name>
<comment type="caution">
    <text evidence="1">The sequence shown here is derived from an EMBL/GenBank/DDBJ whole genome shotgun (WGS) entry which is preliminary data.</text>
</comment>
<reference evidence="1" key="1">
    <citation type="submission" date="2020-11" db="EMBL/GenBank/DDBJ databases">
        <title>Sequencing the genomes of 1000 actinobacteria strains.</title>
        <authorList>
            <person name="Klenk H.-P."/>
        </authorList>
    </citation>
    <scope>NUCLEOTIDE SEQUENCE</scope>
    <source>
        <strain evidence="1">DSM 45356</strain>
    </source>
</reference>
<dbReference type="EMBL" id="JADOUF010000001">
    <property type="protein sequence ID" value="MBG6141775.1"/>
    <property type="molecule type" value="Genomic_DNA"/>
</dbReference>
<gene>
    <name evidence="1" type="ORF">IW245_007969</name>
</gene>
<proteinExistence type="predicted"/>
<evidence type="ECO:0000313" key="1">
    <source>
        <dbReference type="EMBL" id="MBG6141775.1"/>
    </source>
</evidence>